<evidence type="ECO:0008006" key="4">
    <source>
        <dbReference type="Google" id="ProtNLM"/>
    </source>
</evidence>
<keyword evidence="3" id="KW-1185">Reference proteome</keyword>
<feature type="region of interest" description="Disordered" evidence="1">
    <location>
        <begin position="1"/>
        <end position="26"/>
    </location>
</feature>
<sequence length="402" mass="44416">MNESPNTSPTPEQQPADSAYPVKTTMENTPVNSAQDIKSSPSPALSSTNLTYGAIIGLAVLLVAQWWSSTNQISQLREELARRLQAVDASNAETKTIAKSFQEAGKELQVKVGVLESKQSETESHALALQQLYQDLSKNRDDWALSEIEQVLSTASQQLQLSGNVQGALIALQNADARLARSDKPQFITIRRSIARDIDRLKALPNLDLPGIALRLDSAIAQVESMPLWVDENQVVIASPVKVREPAKPAASAAKSASNTKNSKDARTAEPSTASSWSVWLDDRWQSWSTEMWGQLRQLVRIRNVENPDALLLTPSQGYFAKENVKLRLLNARLALLSRSETPFRSDMIAAQDEIARYFDTRAKQTQTVQALLRQIQNSNVSIEMPSLAESLNAVRNFTVKQ</sequence>
<gene>
    <name evidence="2" type="ORF">E2I14_01415</name>
</gene>
<dbReference type="AlphaFoldDB" id="A0A4R5W624"/>
<evidence type="ECO:0000256" key="1">
    <source>
        <dbReference type="SAM" id="MobiDB-lite"/>
    </source>
</evidence>
<dbReference type="RefSeq" id="WP_133324699.1">
    <property type="nucleotide sequence ID" value="NZ_SMYL01000001.1"/>
</dbReference>
<proteinExistence type="predicted"/>
<protein>
    <recommendedName>
        <fullName evidence="4">Heme biosynthesis operon protein HemX</fullName>
    </recommendedName>
</protein>
<evidence type="ECO:0000313" key="2">
    <source>
        <dbReference type="EMBL" id="TDK68233.1"/>
    </source>
</evidence>
<accession>A0A4R5W624</accession>
<dbReference type="OrthoDB" id="9787650at2"/>
<dbReference type="EMBL" id="SMYL01000001">
    <property type="protein sequence ID" value="TDK68233.1"/>
    <property type="molecule type" value="Genomic_DNA"/>
</dbReference>
<feature type="compositionally biased region" description="Polar residues" evidence="1">
    <location>
        <begin position="1"/>
        <end position="16"/>
    </location>
</feature>
<feature type="region of interest" description="Disordered" evidence="1">
    <location>
        <begin position="247"/>
        <end position="270"/>
    </location>
</feature>
<feature type="compositionally biased region" description="Low complexity" evidence="1">
    <location>
        <begin position="248"/>
        <end position="261"/>
    </location>
</feature>
<reference evidence="2 3" key="1">
    <citation type="submission" date="2019-03" db="EMBL/GenBank/DDBJ databases">
        <title>Sapientia aquatica gen. nov., sp. nov., isolated from a crater lake.</title>
        <authorList>
            <person name="Felfoldi T."/>
            <person name="Szabo A."/>
            <person name="Toth E."/>
            <person name="Schumann P."/>
            <person name="Keki Z."/>
            <person name="Marialigeti K."/>
            <person name="Mathe I."/>
        </authorList>
    </citation>
    <scope>NUCLEOTIDE SEQUENCE [LARGE SCALE GENOMIC DNA]</scope>
    <source>
        <strain evidence="2 3">SA-152</strain>
    </source>
</reference>
<dbReference type="PANTHER" id="PTHR38043">
    <property type="entry name" value="PROTEIN HEMX"/>
    <property type="match status" value="1"/>
</dbReference>
<name>A0A4R5W624_9BURK</name>
<dbReference type="Proteomes" id="UP000294829">
    <property type="component" value="Unassembled WGS sequence"/>
</dbReference>
<evidence type="ECO:0000313" key="3">
    <source>
        <dbReference type="Proteomes" id="UP000294829"/>
    </source>
</evidence>
<dbReference type="InterPro" id="IPR007470">
    <property type="entry name" value="HemX"/>
</dbReference>
<organism evidence="2 3">
    <name type="scientific">Sapientia aquatica</name>
    <dbReference type="NCBI Taxonomy" id="1549640"/>
    <lineage>
        <taxon>Bacteria</taxon>
        <taxon>Pseudomonadati</taxon>
        <taxon>Pseudomonadota</taxon>
        <taxon>Betaproteobacteria</taxon>
        <taxon>Burkholderiales</taxon>
        <taxon>Oxalobacteraceae</taxon>
        <taxon>Sapientia</taxon>
    </lineage>
</organism>
<dbReference type="PANTHER" id="PTHR38043:SF1">
    <property type="entry name" value="PROTEIN HEMX"/>
    <property type="match status" value="1"/>
</dbReference>
<dbReference type="Pfam" id="PF04375">
    <property type="entry name" value="HemX"/>
    <property type="match status" value="1"/>
</dbReference>
<comment type="caution">
    <text evidence="2">The sequence shown here is derived from an EMBL/GenBank/DDBJ whole genome shotgun (WGS) entry which is preliminary data.</text>
</comment>